<evidence type="ECO:0000313" key="9">
    <source>
        <dbReference type="Proteomes" id="UP001597119"/>
    </source>
</evidence>
<dbReference type="GO" id="GO:0051537">
    <property type="term" value="F:2 iron, 2 sulfur cluster binding"/>
    <property type="evidence" value="ECO:0007669"/>
    <property type="project" value="UniProtKB-KW"/>
</dbReference>
<dbReference type="Gene3D" id="3.50.50.60">
    <property type="entry name" value="FAD/NAD(P)-binding domain"/>
    <property type="match status" value="1"/>
</dbReference>
<dbReference type="Proteomes" id="UP001597119">
    <property type="component" value="Unassembled WGS sequence"/>
</dbReference>
<dbReference type="GO" id="GO:0046872">
    <property type="term" value="F:metal ion binding"/>
    <property type="evidence" value="ECO:0007669"/>
    <property type="project" value="UniProtKB-KW"/>
</dbReference>
<dbReference type="InterPro" id="IPR005805">
    <property type="entry name" value="Rieske_Fe-S_prot_C"/>
</dbReference>
<comment type="caution">
    <text evidence="8">The sequence shown here is derived from an EMBL/GenBank/DDBJ whole genome shotgun (WGS) entry which is preliminary data.</text>
</comment>
<dbReference type="PRINTS" id="PR00162">
    <property type="entry name" value="RIESKE"/>
</dbReference>
<accession>A0ABD6CEA9</accession>
<sequence length="528" mass="58719">MNSNPSETEDAASGKHTSIWLDTTDETSYDELDGTETAETVVLGGGIVGLTAAYHLTRAGQEVAVVERNRLVTGTTGHTTAKLTSLHGLRYSDLRHQLGEERAHQYARANEQAIDEVETIVERHDVDCDFERVPAVTYVSDRQQTDRVRDEVRAARRLGLPATYVESTDRPLDVEAAVQFDDQAHFHPRKFLLALAAIVDEGGGRIYEQTKALDVEGQSQFSVETDTGSLRAENVVIATHFPIVDKWLFFSRMYPKRSYVVAVTIDDPTPKKMYYRPGSPYVSVRPEPAGDESTVLVGGQNHRTGHGGDTNERYRRVERAARERFDVESVEYRWSTQDFVSIDGVPFVGVHKPFGENAYVATGFGGWGMTNGIAAGRLIADSILDRGSPWEQVYRPSRLTIDGSLREFVSHNTKSARHLFEDYLQTRRPEAADQLTRGDATVVDSSDGPVGLYRDDDGEIHAVSAVCTHLNCVVNWNDAEKSWDCPCHGSRFDVDGSVIDTPALADLEQYDAEQFSGFGRLRLETEPK</sequence>
<feature type="domain" description="Rieske" evidence="7">
    <location>
        <begin position="427"/>
        <end position="521"/>
    </location>
</feature>
<dbReference type="InterPro" id="IPR006076">
    <property type="entry name" value="FAD-dep_OxRdtase"/>
</dbReference>
<protein>
    <submittedName>
        <fullName evidence="8">FAD-dependent oxidoreductase</fullName>
    </submittedName>
</protein>
<dbReference type="Pfam" id="PF00355">
    <property type="entry name" value="Rieske"/>
    <property type="match status" value="1"/>
</dbReference>
<dbReference type="PANTHER" id="PTHR13847:SF274">
    <property type="entry name" value="RIESKE 2FE-2S IRON-SULFUR PROTEIN YHFW-RELATED"/>
    <property type="match status" value="1"/>
</dbReference>
<dbReference type="CDD" id="cd03477">
    <property type="entry name" value="Rieske_YhfW_C"/>
    <property type="match status" value="1"/>
</dbReference>
<feature type="region of interest" description="Disordered" evidence="6">
    <location>
        <begin position="286"/>
        <end position="310"/>
    </location>
</feature>
<evidence type="ECO:0000259" key="7">
    <source>
        <dbReference type="PROSITE" id="PS51296"/>
    </source>
</evidence>
<evidence type="ECO:0000256" key="2">
    <source>
        <dbReference type="ARBA" id="ARBA00022723"/>
    </source>
</evidence>
<dbReference type="AlphaFoldDB" id="A0ABD6CEA9"/>
<dbReference type="EMBL" id="JBHUDJ010000011">
    <property type="protein sequence ID" value="MFD1588369.1"/>
    <property type="molecule type" value="Genomic_DNA"/>
</dbReference>
<keyword evidence="4" id="KW-0411">Iron-sulfur</keyword>
<evidence type="ECO:0000256" key="5">
    <source>
        <dbReference type="ARBA" id="ARBA00023157"/>
    </source>
</evidence>
<dbReference type="InterPro" id="IPR036188">
    <property type="entry name" value="FAD/NAD-bd_sf"/>
</dbReference>
<dbReference type="RefSeq" id="WP_247381441.1">
    <property type="nucleotide sequence ID" value="NZ_JALLGV010000010.1"/>
</dbReference>
<gene>
    <name evidence="8" type="ORF">ACFR9U_15410</name>
</gene>
<dbReference type="InterPro" id="IPR038010">
    <property type="entry name" value="YhfW_C"/>
</dbReference>
<keyword evidence="9" id="KW-1185">Reference proteome</keyword>
<dbReference type="Pfam" id="PF01266">
    <property type="entry name" value="DAO"/>
    <property type="match status" value="1"/>
</dbReference>
<keyword evidence="5" id="KW-1015">Disulfide bond</keyword>
<evidence type="ECO:0000256" key="4">
    <source>
        <dbReference type="ARBA" id="ARBA00023014"/>
    </source>
</evidence>
<keyword evidence="3" id="KW-0408">Iron</keyword>
<name>A0ABD6CEA9_9EURY</name>
<organism evidence="8 9">
    <name type="scientific">Halorientalis brevis</name>
    <dbReference type="NCBI Taxonomy" id="1126241"/>
    <lineage>
        <taxon>Archaea</taxon>
        <taxon>Methanobacteriati</taxon>
        <taxon>Methanobacteriota</taxon>
        <taxon>Stenosarchaea group</taxon>
        <taxon>Halobacteria</taxon>
        <taxon>Halobacteriales</taxon>
        <taxon>Haloarculaceae</taxon>
        <taxon>Halorientalis</taxon>
    </lineage>
</organism>
<dbReference type="SUPFAM" id="SSF50022">
    <property type="entry name" value="ISP domain"/>
    <property type="match status" value="1"/>
</dbReference>
<dbReference type="PROSITE" id="PS51296">
    <property type="entry name" value="RIESKE"/>
    <property type="match status" value="1"/>
</dbReference>
<evidence type="ECO:0000256" key="6">
    <source>
        <dbReference type="SAM" id="MobiDB-lite"/>
    </source>
</evidence>
<dbReference type="Gene3D" id="3.30.9.10">
    <property type="entry name" value="D-Amino Acid Oxidase, subunit A, domain 2"/>
    <property type="match status" value="1"/>
</dbReference>
<evidence type="ECO:0000313" key="8">
    <source>
        <dbReference type="EMBL" id="MFD1588369.1"/>
    </source>
</evidence>
<proteinExistence type="predicted"/>
<keyword evidence="2" id="KW-0479">Metal-binding</keyword>
<reference evidence="8 9" key="1">
    <citation type="journal article" date="2019" name="Int. J. Syst. Evol. Microbiol.">
        <title>The Global Catalogue of Microorganisms (GCM) 10K type strain sequencing project: providing services to taxonomists for standard genome sequencing and annotation.</title>
        <authorList>
            <consortium name="The Broad Institute Genomics Platform"/>
            <consortium name="The Broad Institute Genome Sequencing Center for Infectious Disease"/>
            <person name="Wu L."/>
            <person name="Ma J."/>
        </authorList>
    </citation>
    <scope>NUCLEOTIDE SEQUENCE [LARGE SCALE GENOMIC DNA]</scope>
    <source>
        <strain evidence="8 9">CGMCC 1.12125</strain>
    </source>
</reference>
<dbReference type="InterPro" id="IPR017941">
    <property type="entry name" value="Rieske_2Fe-2S"/>
</dbReference>
<dbReference type="InterPro" id="IPR036922">
    <property type="entry name" value="Rieske_2Fe-2S_sf"/>
</dbReference>
<dbReference type="Gene3D" id="2.102.10.10">
    <property type="entry name" value="Rieske [2Fe-2S] iron-sulphur domain"/>
    <property type="match status" value="1"/>
</dbReference>
<keyword evidence="1" id="KW-0001">2Fe-2S</keyword>
<dbReference type="SUPFAM" id="SSF51905">
    <property type="entry name" value="FAD/NAD(P)-binding domain"/>
    <property type="match status" value="1"/>
</dbReference>
<evidence type="ECO:0000256" key="1">
    <source>
        <dbReference type="ARBA" id="ARBA00022714"/>
    </source>
</evidence>
<evidence type="ECO:0000256" key="3">
    <source>
        <dbReference type="ARBA" id="ARBA00023004"/>
    </source>
</evidence>
<dbReference type="PANTHER" id="PTHR13847">
    <property type="entry name" value="SARCOSINE DEHYDROGENASE-RELATED"/>
    <property type="match status" value="1"/>
</dbReference>